<feature type="domain" description="DUF2470" evidence="1">
    <location>
        <begin position="1"/>
        <end position="72"/>
    </location>
</feature>
<dbReference type="CDD" id="cd03062">
    <property type="entry name" value="TRX_Fd_Sucrase"/>
    <property type="match status" value="1"/>
</dbReference>
<evidence type="ECO:0000313" key="2">
    <source>
        <dbReference type="EMBL" id="TFJ79998.1"/>
    </source>
</evidence>
<dbReference type="InterPro" id="IPR037119">
    <property type="entry name" value="Haem_oxidase_HugZ-like_sf"/>
</dbReference>
<dbReference type="PANTHER" id="PTHR31902">
    <property type="entry name" value="ACTIN PATCHES DISTAL PROTEIN 1"/>
    <property type="match status" value="1"/>
</dbReference>
<evidence type="ECO:0000313" key="3">
    <source>
        <dbReference type="Proteomes" id="UP000355283"/>
    </source>
</evidence>
<dbReference type="OrthoDB" id="10253744at2759"/>
<dbReference type="PANTHER" id="PTHR31902:SF14">
    <property type="entry name" value="ACTIN PATCHES DISTAL PROTEIN 1"/>
    <property type="match status" value="1"/>
</dbReference>
<organism evidence="2 3">
    <name type="scientific">Nannochloropsis salina CCMP1776</name>
    <dbReference type="NCBI Taxonomy" id="1027361"/>
    <lineage>
        <taxon>Eukaryota</taxon>
        <taxon>Sar</taxon>
        <taxon>Stramenopiles</taxon>
        <taxon>Ochrophyta</taxon>
        <taxon>Eustigmatophyceae</taxon>
        <taxon>Eustigmatales</taxon>
        <taxon>Monodopsidaceae</taxon>
        <taxon>Microchloropsis</taxon>
        <taxon>Microchloropsis salina</taxon>
    </lineage>
</organism>
<reference evidence="2 3" key="1">
    <citation type="submission" date="2019-01" db="EMBL/GenBank/DDBJ databases">
        <title>Nuclear Genome Assembly of the Microalgal Biofuel strain Nannochloropsis salina CCMP1776.</title>
        <authorList>
            <person name="Hovde B."/>
        </authorList>
    </citation>
    <scope>NUCLEOTIDE SEQUENCE [LARGE SCALE GENOMIC DNA]</scope>
    <source>
        <strain evidence="2 3">CCMP1776</strain>
    </source>
</reference>
<dbReference type="InterPro" id="IPR036249">
    <property type="entry name" value="Thioredoxin-like_sf"/>
</dbReference>
<dbReference type="Proteomes" id="UP000355283">
    <property type="component" value="Unassembled WGS sequence"/>
</dbReference>
<keyword evidence="3" id="KW-1185">Reference proteome</keyword>
<dbReference type="EMBL" id="SDOX01000183">
    <property type="protein sequence ID" value="TFJ79998.1"/>
    <property type="molecule type" value="Genomic_DNA"/>
</dbReference>
<dbReference type="Gene3D" id="3.20.180.10">
    <property type="entry name" value="PNP-oxidase-like"/>
    <property type="match status" value="1"/>
</dbReference>
<accession>A0A4D9CTH0</accession>
<dbReference type="AlphaFoldDB" id="A0A4D9CTH0"/>
<sequence>MNKDHGAQLVLYSKHYAGLASTIAATLTYIDSTGVELSVTLSSSNAPRRIYIAFPHGSLPSVHDARPVLVAMAETAAQALGSEVKAGESDENKSDPLTDTEHGFARAEMGSKKCLAGTVKKYDTHMFVLWKRAQEWPKHVEAGAAGIDPPTLPQALHAALKDCAGSISCGKVKLNVAECRDGSEDKDGTLLLFPQELCVTGVTEANAKAVVEALFAGEMEEGEEGRWGNRTRVAAEKVGRLKGLAVKSLPGQHLFVCCHGNRDKRCGSVGPYLVTELRRLIKEREEGAGGGVGPWDCPVRACSHVGGHAYAGNVISFCRRGEEGRVLGDWWGYVTPAVARELVERHLGKGELLASVWRGQMGLGEEEQRGVVESRGCQGCACGKAGRP</sequence>
<dbReference type="InterPro" id="IPR019595">
    <property type="entry name" value="DUF2470"/>
</dbReference>
<proteinExistence type="predicted"/>
<dbReference type="InterPro" id="IPR009737">
    <property type="entry name" value="Aim32/Apd1-like"/>
</dbReference>
<dbReference type="Gene3D" id="3.40.30.10">
    <property type="entry name" value="Glutaredoxin"/>
    <property type="match status" value="1"/>
</dbReference>
<dbReference type="Pfam" id="PF06999">
    <property type="entry name" value="Suc_Fer-like"/>
    <property type="match status" value="1"/>
</dbReference>
<dbReference type="Pfam" id="PF10615">
    <property type="entry name" value="DUF2470"/>
    <property type="match status" value="1"/>
</dbReference>
<evidence type="ECO:0000259" key="1">
    <source>
        <dbReference type="Pfam" id="PF10615"/>
    </source>
</evidence>
<gene>
    <name evidence="2" type="ORF">NSK_008556</name>
</gene>
<name>A0A4D9CTH0_9STRA</name>
<dbReference type="SUPFAM" id="SSF52833">
    <property type="entry name" value="Thioredoxin-like"/>
    <property type="match status" value="1"/>
</dbReference>
<comment type="caution">
    <text evidence="2">The sequence shown here is derived from an EMBL/GenBank/DDBJ whole genome shotgun (WGS) entry which is preliminary data.</text>
</comment>
<protein>
    <recommendedName>
        <fullName evidence="1">DUF2470 domain-containing protein</fullName>
    </recommendedName>
</protein>